<feature type="transmembrane region" description="Helical" evidence="6">
    <location>
        <begin position="34"/>
        <end position="53"/>
    </location>
</feature>
<evidence type="ECO:0000256" key="3">
    <source>
        <dbReference type="ARBA" id="ARBA00022989"/>
    </source>
</evidence>
<evidence type="ECO:0000256" key="5">
    <source>
        <dbReference type="ARBA" id="ARBA00023600"/>
    </source>
</evidence>
<evidence type="ECO:0000256" key="1">
    <source>
        <dbReference type="ARBA" id="ARBA00004141"/>
    </source>
</evidence>
<feature type="transmembrane region" description="Helical" evidence="6">
    <location>
        <begin position="73"/>
        <end position="103"/>
    </location>
</feature>
<dbReference type="Proteomes" id="UP001595715">
    <property type="component" value="Unassembled WGS sequence"/>
</dbReference>
<proteinExistence type="inferred from homology"/>
<evidence type="ECO:0000256" key="4">
    <source>
        <dbReference type="ARBA" id="ARBA00023136"/>
    </source>
</evidence>
<dbReference type="NCBIfam" id="TIGR01593">
    <property type="entry name" value="holin_tox_secr"/>
    <property type="match status" value="1"/>
</dbReference>
<comment type="similarity">
    <text evidence="5">Belongs to the bacteriophage holin family. Cp-1 holin subfamily.</text>
</comment>
<dbReference type="EMBL" id="JBHSAM010000020">
    <property type="protein sequence ID" value="MFC4099910.1"/>
    <property type="molecule type" value="Genomic_DNA"/>
</dbReference>
<keyword evidence="8" id="KW-1185">Reference proteome</keyword>
<name>A0ABV8K2P3_9BACL</name>
<comment type="subcellular location">
    <subcellularLocation>
        <location evidence="1">Membrane</location>
        <topology evidence="1">Multi-pass membrane protein</topology>
    </subcellularLocation>
</comment>
<comment type="caution">
    <text evidence="7">The sequence shown here is derived from an EMBL/GenBank/DDBJ whole genome shotgun (WGS) entry which is preliminary data.</text>
</comment>
<evidence type="ECO:0000313" key="8">
    <source>
        <dbReference type="Proteomes" id="UP001595715"/>
    </source>
</evidence>
<gene>
    <name evidence="7" type="ORF">ACFOZ8_09580</name>
</gene>
<protein>
    <submittedName>
        <fullName evidence="7">Holin family protein</fullName>
    </submittedName>
</protein>
<keyword evidence="3 6" id="KW-1133">Transmembrane helix</keyword>
<organism evidence="7 8">
    <name type="scientific">Paenibacillus xanthanilyticus</name>
    <dbReference type="NCBI Taxonomy" id="1783531"/>
    <lineage>
        <taxon>Bacteria</taxon>
        <taxon>Bacillati</taxon>
        <taxon>Bacillota</taxon>
        <taxon>Bacilli</taxon>
        <taxon>Bacillales</taxon>
        <taxon>Paenibacillaceae</taxon>
        <taxon>Paenibacillus</taxon>
    </lineage>
</organism>
<evidence type="ECO:0000256" key="2">
    <source>
        <dbReference type="ARBA" id="ARBA00022692"/>
    </source>
</evidence>
<dbReference type="RefSeq" id="WP_377718579.1">
    <property type="nucleotide sequence ID" value="NZ_JBHSAM010000020.1"/>
</dbReference>
<evidence type="ECO:0000256" key="6">
    <source>
        <dbReference type="SAM" id="Phobius"/>
    </source>
</evidence>
<keyword evidence="4 6" id="KW-0472">Membrane</keyword>
<evidence type="ECO:0000313" key="7">
    <source>
        <dbReference type="EMBL" id="MFC4099910.1"/>
    </source>
</evidence>
<accession>A0ABV8K2P3</accession>
<keyword evidence="2 6" id="KW-0812">Transmembrane</keyword>
<dbReference type="Pfam" id="PF05105">
    <property type="entry name" value="Phage_holin_4_1"/>
    <property type="match status" value="1"/>
</dbReference>
<sequence length="136" mass="14934">MQGRGFEMQWVFCTILAGLGAVEAFVFGMWQESLTVLLVAMGIDIVSGVAAAVKRKSGLNSQIGSWGLTRKGLMFLVILLAHRIDVLLGTGYVTMNAAIYFYLANEMISIIENFGELGIPLPPKLRELIEVLKNKK</sequence>
<dbReference type="InterPro" id="IPR006480">
    <property type="entry name" value="Phage_holin_4_1"/>
</dbReference>
<reference evidence="8" key="1">
    <citation type="journal article" date="2019" name="Int. J. Syst. Evol. Microbiol.">
        <title>The Global Catalogue of Microorganisms (GCM) 10K type strain sequencing project: providing services to taxonomists for standard genome sequencing and annotation.</title>
        <authorList>
            <consortium name="The Broad Institute Genomics Platform"/>
            <consortium name="The Broad Institute Genome Sequencing Center for Infectious Disease"/>
            <person name="Wu L."/>
            <person name="Ma J."/>
        </authorList>
    </citation>
    <scope>NUCLEOTIDE SEQUENCE [LARGE SCALE GENOMIC DNA]</scope>
    <source>
        <strain evidence="8">IBRC-M 10987</strain>
    </source>
</reference>